<proteinExistence type="inferred from homology"/>
<name>A0A7W9GY34_9ACTN</name>
<keyword evidence="5" id="KW-1185">Reference proteome</keyword>
<comment type="similarity">
    <text evidence="1">Belongs to the thioesterase family.</text>
</comment>
<dbReference type="PANTHER" id="PTHR11487:SF0">
    <property type="entry name" value="S-ACYL FATTY ACID SYNTHASE THIOESTERASE, MEDIUM CHAIN"/>
    <property type="match status" value="1"/>
</dbReference>
<dbReference type="EMBL" id="JACHNE010000001">
    <property type="protein sequence ID" value="MBB5792198.1"/>
    <property type="molecule type" value="Genomic_DNA"/>
</dbReference>
<feature type="compositionally biased region" description="Basic and acidic residues" evidence="2">
    <location>
        <begin position="1"/>
        <end position="10"/>
    </location>
</feature>
<feature type="domain" description="Thioesterase" evidence="3">
    <location>
        <begin position="36"/>
        <end position="250"/>
    </location>
</feature>
<dbReference type="InterPro" id="IPR029058">
    <property type="entry name" value="AB_hydrolase_fold"/>
</dbReference>
<dbReference type="Proteomes" id="UP000590647">
    <property type="component" value="Unassembled WGS sequence"/>
</dbReference>
<dbReference type="Pfam" id="PF00975">
    <property type="entry name" value="Thioesterase"/>
    <property type="match status" value="1"/>
</dbReference>
<protein>
    <submittedName>
        <fullName evidence="4">Surfactin synthase thioesterase subunit</fullName>
    </submittedName>
</protein>
<accession>A0A7W9GY34</accession>
<dbReference type="GO" id="GO:0008610">
    <property type="term" value="P:lipid biosynthetic process"/>
    <property type="evidence" value="ECO:0007669"/>
    <property type="project" value="TreeGrafter"/>
</dbReference>
<dbReference type="InterPro" id="IPR001031">
    <property type="entry name" value="Thioesterase"/>
</dbReference>
<evidence type="ECO:0000259" key="3">
    <source>
        <dbReference type="Pfam" id="PF00975"/>
    </source>
</evidence>
<dbReference type="PANTHER" id="PTHR11487">
    <property type="entry name" value="THIOESTERASE"/>
    <property type="match status" value="1"/>
</dbReference>
<evidence type="ECO:0000313" key="5">
    <source>
        <dbReference type="Proteomes" id="UP000590647"/>
    </source>
</evidence>
<evidence type="ECO:0000256" key="2">
    <source>
        <dbReference type="SAM" id="MobiDB-lite"/>
    </source>
</evidence>
<evidence type="ECO:0000256" key="1">
    <source>
        <dbReference type="ARBA" id="ARBA00007169"/>
    </source>
</evidence>
<gene>
    <name evidence="4" type="ORF">HDA41_000162</name>
</gene>
<dbReference type="AlphaFoldDB" id="A0A7W9GY34"/>
<dbReference type="InterPro" id="IPR012223">
    <property type="entry name" value="TEII"/>
</dbReference>
<dbReference type="SUPFAM" id="SSF53474">
    <property type="entry name" value="alpha/beta-Hydrolases"/>
    <property type="match status" value="1"/>
</dbReference>
<dbReference type="RefSeq" id="WP_230299830.1">
    <property type="nucleotide sequence ID" value="NZ_JACHNE010000001.1"/>
</dbReference>
<organism evidence="4 5">
    <name type="scientific">Streptomyces caelestis</name>
    <dbReference type="NCBI Taxonomy" id="36816"/>
    <lineage>
        <taxon>Bacteria</taxon>
        <taxon>Bacillati</taxon>
        <taxon>Actinomycetota</taxon>
        <taxon>Actinomycetes</taxon>
        <taxon>Kitasatosporales</taxon>
        <taxon>Streptomycetaceae</taxon>
        <taxon>Streptomyces</taxon>
    </lineage>
</organism>
<sequence>MSHTGLDARHRPGPRPPAPAADSLVRPAPLDSPVLRLFFFHHAGGSHLVYRDWARHFPTDWEICLLEAPGHGRLLRHPLCGTVDELARWAADVVEPLLDRPFGIFGHSLGGMAAYDLARLLQARGGPRPRWLGVSAVRPPDAGPEHVVRRSHLPDPALRQALAEMGGSPPELLEDPQTWALFEKLFRTDFKAAETWRPRLDLPPLQVPTAVYGGNDDPSVGPGLLSGWQRWTTHWLGLRVFPGRHFYFQPDARPLADRIVADIRTAGGG</sequence>
<comment type="caution">
    <text evidence="4">The sequence shown here is derived from an EMBL/GenBank/DDBJ whole genome shotgun (WGS) entry which is preliminary data.</text>
</comment>
<feature type="region of interest" description="Disordered" evidence="2">
    <location>
        <begin position="1"/>
        <end position="24"/>
    </location>
</feature>
<dbReference type="Gene3D" id="3.40.50.1820">
    <property type="entry name" value="alpha/beta hydrolase"/>
    <property type="match status" value="1"/>
</dbReference>
<evidence type="ECO:0000313" key="4">
    <source>
        <dbReference type="EMBL" id="MBB5792198.1"/>
    </source>
</evidence>
<reference evidence="4 5" key="1">
    <citation type="submission" date="2020-08" db="EMBL/GenBank/DDBJ databases">
        <title>Sequencing the genomes of 1000 actinobacteria strains.</title>
        <authorList>
            <person name="Klenk H.-P."/>
        </authorList>
    </citation>
    <scope>NUCLEOTIDE SEQUENCE [LARGE SCALE GENOMIC DNA]</scope>
    <source>
        <strain evidence="4 5">DSM 40084</strain>
    </source>
</reference>